<dbReference type="EMBL" id="JACIFZ010000013">
    <property type="protein sequence ID" value="MBB4225555.1"/>
    <property type="molecule type" value="Genomic_DNA"/>
</dbReference>
<evidence type="ECO:0000313" key="2">
    <source>
        <dbReference type="Proteomes" id="UP000524450"/>
    </source>
</evidence>
<dbReference type="Proteomes" id="UP000524450">
    <property type="component" value="Unassembled WGS sequence"/>
</dbReference>
<dbReference type="RefSeq" id="WP_311737085.1">
    <property type="nucleotide sequence ID" value="NZ_JACIFZ010000013.1"/>
</dbReference>
<protein>
    <recommendedName>
        <fullName evidence="3">Type II toxin-antitoxin system RelE/ParE family toxin</fullName>
    </recommendedName>
</protein>
<gene>
    <name evidence="1" type="ORF">GGD71_006368</name>
</gene>
<comment type="caution">
    <text evidence="1">The sequence shown here is derived from an EMBL/GenBank/DDBJ whole genome shotgun (WGS) entry which is preliminary data.</text>
</comment>
<reference evidence="1 2" key="1">
    <citation type="submission" date="2020-08" db="EMBL/GenBank/DDBJ databases">
        <title>Genomic Encyclopedia of Type Strains, Phase IV (KMG-V): Genome sequencing to study the core and pangenomes of soil and plant-associated prokaryotes.</title>
        <authorList>
            <person name="Whitman W."/>
        </authorList>
    </citation>
    <scope>NUCLEOTIDE SEQUENCE [LARGE SCALE GENOMIC DNA]</scope>
    <source>
        <strain evidence="1 2">34/80</strain>
    </source>
</reference>
<proteinExistence type="predicted"/>
<accession>A0A840FZ98</accession>
<sequence>MLRAEMRHAGEDRSLTAVLYTANFALNLENIEAYWSENGFAEGYDRLLDVLSEVVVPNLERHPGMGRPFFERVIGSVEAERIVKRIASRLAGLARNAQIREYVMDEYLVLYVHFPAKAKQSSAVHLLAIRHQKQLGFDLLTGR</sequence>
<evidence type="ECO:0008006" key="3">
    <source>
        <dbReference type="Google" id="ProtNLM"/>
    </source>
</evidence>
<name>A0A840FZ98_9BURK</name>
<evidence type="ECO:0000313" key="1">
    <source>
        <dbReference type="EMBL" id="MBB4225555.1"/>
    </source>
</evidence>
<organism evidence="1 2">
    <name type="scientific">Variovorax guangxiensis</name>
    <dbReference type="NCBI Taxonomy" id="1775474"/>
    <lineage>
        <taxon>Bacteria</taxon>
        <taxon>Pseudomonadati</taxon>
        <taxon>Pseudomonadota</taxon>
        <taxon>Betaproteobacteria</taxon>
        <taxon>Burkholderiales</taxon>
        <taxon>Comamonadaceae</taxon>
        <taxon>Variovorax</taxon>
    </lineage>
</organism>
<dbReference type="AlphaFoldDB" id="A0A840FZ98"/>